<gene>
    <name evidence="1" type="ORF">P608_25030</name>
</gene>
<evidence type="ECO:0000313" key="1">
    <source>
        <dbReference type="EMBL" id="KGH03455.1"/>
    </source>
</evidence>
<name>A0A0E3CAE6_9BURK</name>
<proteinExistence type="predicted"/>
<evidence type="ECO:0008006" key="3">
    <source>
        <dbReference type="Google" id="ProtNLM"/>
    </source>
</evidence>
<reference evidence="1 2" key="1">
    <citation type="submission" date="2013-09" db="EMBL/GenBank/DDBJ databases">
        <title>High correlation between genotypes and phenotypes of environmental bacteria Comamonas testosteroni strains.</title>
        <authorList>
            <person name="Liu L."/>
            <person name="Zhu W."/>
            <person name="Xia X."/>
            <person name="Xu B."/>
            <person name="Luo M."/>
            <person name="Wang G."/>
        </authorList>
    </citation>
    <scope>NUCLEOTIDE SEQUENCE [LARGE SCALE GENOMIC DNA]</scope>
    <source>
        <strain evidence="1 2">DF2</strain>
    </source>
</reference>
<organism evidence="1 2">
    <name type="scientific">Comamonas thiooxydans</name>
    <dbReference type="NCBI Taxonomy" id="363952"/>
    <lineage>
        <taxon>Bacteria</taxon>
        <taxon>Pseudomonadati</taxon>
        <taxon>Pseudomonadota</taxon>
        <taxon>Betaproteobacteria</taxon>
        <taxon>Burkholderiales</taxon>
        <taxon>Comamonadaceae</taxon>
        <taxon>Comamonas</taxon>
    </lineage>
</organism>
<protein>
    <recommendedName>
        <fullName evidence="3">Type I restriction endonuclease subunit M</fullName>
    </recommendedName>
</protein>
<dbReference type="Proteomes" id="UP000029549">
    <property type="component" value="Unassembled WGS sequence"/>
</dbReference>
<comment type="caution">
    <text evidence="1">The sequence shown here is derived from an EMBL/GenBank/DDBJ whole genome shotgun (WGS) entry which is preliminary data.</text>
</comment>
<keyword evidence="2" id="KW-1185">Reference proteome</keyword>
<dbReference type="EMBL" id="AWTP01000165">
    <property type="protein sequence ID" value="KGH03455.1"/>
    <property type="molecule type" value="Genomic_DNA"/>
</dbReference>
<sequence length="81" mass="8959">MNPLRLLSRHVTGDWGDVCSDDATANDDAVRTGARVLSSYRINATSMVWIITEAVSNWDEKGNPLIVPKRLATTILLPSEY</sequence>
<evidence type="ECO:0000313" key="2">
    <source>
        <dbReference type="Proteomes" id="UP000029549"/>
    </source>
</evidence>
<accession>A0A0E3CAE6</accession>
<dbReference type="AlphaFoldDB" id="A0A0E3CAE6"/>